<dbReference type="EMBL" id="CAJNBH010000029">
    <property type="protein sequence ID" value="CAE6839718.1"/>
    <property type="molecule type" value="Genomic_DNA"/>
</dbReference>
<dbReference type="Gene3D" id="2.40.50.100">
    <property type="match status" value="1"/>
</dbReference>
<keyword evidence="2" id="KW-0444">Lipid biosynthesis</keyword>
<dbReference type="Proteomes" id="UP000673821">
    <property type="component" value="Unassembled WGS sequence"/>
</dbReference>
<dbReference type="InterPro" id="IPR000089">
    <property type="entry name" value="Biotin_lipoyl"/>
</dbReference>
<evidence type="ECO:0000313" key="4">
    <source>
        <dbReference type="EMBL" id="CAE6839718.1"/>
    </source>
</evidence>
<feature type="domain" description="Lipoyl-binding" evidence="3">
    <location>
        <begin position="8"/>
        <end position="77"/>
    </location>
</feature>
<dbReference type="PRINTS" id="PR01071">
    <property type="entry name" value="ACOABIOTINCC"/>
</dbReference>
<reference evidence="4 5" key="1">
    <citation type="submission" date="2021-02" db="EMBL/GenBank/DDBJ databases">
        <authorList>
            <person name="Vanwijnsberghe S."/>
        </authorList>
    </citation>
    <scope>NUCLEOTIDE SEQUENCE [LARGE SCALE GENOMIC DNA]</scope>
    <source>
        <strain evidence="4 5">R-69776</strain>
    </source>
</reference>
<keyword evidence="2" id="KW-0276">Fatty acid metabolism</keyword>
<dbReference type="InterPro" id="IPR011053">
    <property type="entry name" value="Single_hybrid_motif"/>
</dbReference>
<comment type="pathway">
    <text evidence="2">Lipid metabolism; fatty acid biosynthesis.</text>
</comment>
<dbReference type="Pfam" id="PF00364">
    <property type="entry name" value="Biotin_lipoyl"/>
    <property type="match status" value="1"/>
</dbReference>
<keyword evidence="2" id="KW-0092">Biotin</keyword>
<gene>
    <name evidence="4" type="primary">accB_2</name>
    <name evidence="4" type="ORF">R69776_06983</name>
</gene>
<evidence type="ECO:0000256" key="2">
    <source>
        <dbReference type="RuleBase" id="RU364072"/>
    </source>
</evidence>
<evidence type="ECO:0000259" key="3">
    <source>
        <dbReference type="Pfam" id="PF00364"/>
    </source>
</evidence>
<accession>A0ABM8SXC5</accession>
<dbReference type="SUPFAM" id="SSF51230">
    <property type="entry name" value="Single hybrid motif"/>
    <property type="match status" value="1"/>
</dbReference>
<keyword evidence="5" id="KW-1185">Reference proteome</keyword>
<sequence length="81" mass="8419">MSEHNTLTPLPGTFYRSPSPGAPAFVREGDAVTAETVIGVVELMKQFTEVLAGAAGTLRAFVVDDGDTVDSDQPVAMVAVP</sequence>
<dbReference type="RefSeq" id="WP_200660745.1">
    <property type="nucleotide sequence ID" value="NZ_CAJNBH010000029.1"/>
</dbReference>
<dbReference type="CDD" id="cd06850">
    <property type="entry name" value="biotinyl_domain"/>
    <property type="match status" value="1"/>
</dbReference>
<comment type="function">
    <text evidence="1 2">This protein is a component of the acetyl coenzyme A carboxylase complex; first, biotin carboxylase catalyzes the carboxylation of the carrier protein and then the transcarboxylase transfers the carboxyl group to form malonyl-CoA.</text>
</comment>
<dbReference type="InterPro" id="IPR001249">
    <property type="entry name" value="AcCoA_biotinCC"/>
</dbReference>
<protein>
    <recommendedName>
        <fullName evidence="2">Biotin carboxyl carrier protein of acetyl-CoA carboxylase</fullName>
    </recommendedName>
</protein>
<keyword evidence="2" id="KW-0275">Fatty acid biosynthesis</keyword>
<name>A0ABM8SXC5_9BURK</name>
<organism evidence="4 5">
    <name type="scientific">Paraburkholderia nemoris</name>
    <dbReference type="NCBI Taxonomy" id="2793076"/>
    <lineage>
        <taxon>Bacteria</taxon>
        <taxon>Pseudomonadati</taxon>
        <taxon>Pseudomonadota</taxon>
        <taxon>Betaproteobacteria</taxon>
        <taxon>Burkholderiales</taxon>
        <taxon>Burkholderiaceae</taxon>
        <taxon>Paraburkholderia</taxon>
    </lineage>
</organism>
<proteinExistence type="predicted"/>
<comment type="caution">
    <text evidence="4">The sequence shown here is derived from an EMBL/GenBank/DDBJ whole genome shotgun (WGS) entry which is preliminary data.</text>
</comment>
<evidence type="ECO:0000313" key="5">
    <source>
        <dbReference type="Proteomes" id="UP000673821"/>
    </source>
</evidence>
<dbReference type="NCBIfam" id="NF005457">
    <property type="entry name" value="PRK07051.1"/>
    <property type="match status" value="1"/>
</dbReference>
<evidence type="ECO:0000256" key="1">
    <source>
        <dbReference type="ARBA" id="ARBA00003761"/>
    </source>
</evidence>
<keyword evidence="2" id="KW-0443">Lipid metabolism</keyword>